<accession>A0A1I4LUT7</accession>
<dbReference type="PANTHER" id="PTHR38431:SF1">
    <property type="entry name" value="BLL2305 PROTEIN"/>
    <property type="match status" value="1"/>
</dbReference>
<evidence type="ECO:0000313" key="3">
    <source>
        <dbReference type="EMBL" id="SFL94715.1"/>
    </source>
</evidence>
<dbReference type="InterPro" id="IPR000847">
    <property type="entry name" value="LysR_HTH_N"/>
</dbReference>
<dbReference type="InterPro" id="IPR036390">
    <property type="entry name" value="WH_DNA-bd_sf"/>
</dbReference>
<dbReference type="STRING" id="414703.SAMN04488125_13217"/>
<dbReference type="EMBL" id="FOSV01000032">
    <property type="protein sequence ID" value="SFL94715.1"/>
    <property type="molecule type" value="Genomic_DNA"/>
</dbReference>
<dbReference type="SUPFAM" id="SSF46785">
    <property type="entry name" value="Winged helix' DNA-binding domain"/>
    <property type="match status" value="1"/>
</dbReference>
<dbReference type="Proteomes" id="UP000198804">
    <property type="component" value="Unassembled WGS sequence"/>
</dbReference>
<gene>
    <name evidence="3" type="ORF">SAMN04488125_13217</name>
</gene>
<dbReference type="InterPro" id="IPR036388">
    <property type="entry name" value="WH-like_DNA-bd_sf"/>
</dbReference>
<dbReference type="AlphaFoldDB" id="A0A1I4LUT7"/>
<dbReference type="Pfam" id="PF12727">
    <property type="entry name" value="PBP_like"/>
    <property type="match status" value="1"/>
</dbReference>
<reference evidence="4" key="1">
    <citation type="submission" date="2016-10" db="EMBL/GenBank/DDBJ databases">
        <authorList>
            <person name="Varghese N."/>
            <person name="Submissions S."/>
        </authorList>
    </citation>
    <scope>NUCLEOTIDE SEQUENCE [LARGE SCALE GENOMIC DNA]</scope>
    <source>
        <strain evidence="4">CGMCC 1.6474</strain>
    </source>
</reference>
<feature type="domain" description="HTH lysR-type" evidence="1">
    <location>
        <begin position="26"/>
        <end position="80"/>
    </location>
</feature>
<evidence type="ECO:0000259" key="1">
    <source>
        <dbReference type="Pfam" id="PF00126"/>
    </source>
</evidence>
<feature type="domain" description="PBP" evidence="2">
    <location>
        <begin position="139"/>
        <end position="299"/>
    </location>
</feature>
<dbReference type="Pfam" id="PF00126">
    <property type="entry name" value="HTH_1"/>
    <property type="match status" value="1"/>
</dbReference>
<dbReference type="InterPro" id="IPR024370">
    <property type="entry name" value="PBP_domain"/>
</dbReference>
<organism evidence="3 4">
    <name type="scientific">Methylorubrum salsuginis</name>
    <dbReference type="NCBI Taxonomy" id="414703"/>
    <lineage>
        <taxon>Bacteria</taxon>
        <taxon>Pseudomonadati</taxon>
        <taxon>Pseudomonadota</taxon>
        <taxon>Alphaproteobacteria</taxon>
        <taxon>Hyphomicrobiales</taxon>
        <taxon>Methylobacteriaceae</taxon>
        <taxon>Methylorubrum</taxon>
    </lineage>
</organism>
<dbReference type="PANTHER" id="PTHR38431">
    <property type="entry name" value="BLL2305 PROTEIN"/>
    <property type="match status" value="1"/>
</dbReference>
<dbReference type="GO" id="GO:0003700">
    <property type="term" value="F:DNA-binding transcription factor activity"/>
    <property type="evidence" value="ECO:0007669"/>
    <property type="project" value="InterPro"/>
</dbReference>
<proteinExistence type="predicted"/>
<dbReference type="Gene3D" id="1.10.10.10">
    <property type="entry name" value="Winged helix-like DNA-binding domain superfamily/Winged helix DNA-binding domain"/>
    <property type="match status" value="1"/>
</dbReference>
<dbReference type="RefSeq" id="WP_244535601.1">
    <property type="nucleotide sequence ID" value="NZ_FOSV01000032.1"/>
</dbReference>
<keyword evidence="4" id="KW-1185">Reference proteome</keyword>
<evidence type="ECO:0000259" key="2">
    <source>
        <dbReference type="Pfam" id="PF12727"/>
    </source>
</evidence>
<name>A0A1I4LUT7_9HYPH</name>
<protein>
    <submittedName>
        <fullName evidence="3">ModE molybdate transport repressor domain-containing protein</fullName>
    </submittedName>
</protein>
<dbReference type="SUPFAM" id="SSF53850">
    <property type="entry name" value="Periplasmic binding protein-like II"/>
    <property type="match status" value="1"/>
</dbReference>
<sequence>MRVSLRIDGRAGGGRADIAIGPTQALLEALDRTGSLQGVAEELGVSYRSAWGQLAALEHALGRPAAVKTKGHGSVLTPLGAGLLALLKASQVRLGPALAAEEMALGDGLRRLMEPDVARIRLAASHDPLLLEAVESRPEIDLMVAGSLDALARLREGAVEAAGFHYGSDDDPPPPFDGVFRDADLAVAPLFRREQGLLFAPGNPLRLTGVEDIAARRARFVNRQRGAGTRIWFERLCREAGVPLESIVGHHTEEFTHQAVAALIATGAADVGMGTRAVAERFALDYRLLGWETYYLAARVSLPPARLAPLQDLIRRRAGAVSGYAPPEAYQSEA</sequence>
<evidence type="ECO:0000313" key="4">
    <source>
        <dbReference type="Proteomes" id="UP000198804"/>
    </source>
</evidence>